<evidence type="ECO:0000313" key="4">
    <source>
        <dbReference type="Proteomes" id="UP000035579"/>
    </source>
</evidence>
<organism evidence="2 4">
    <name type="scientific">Archangium gephyra</name>
    <dbReference type="NCBI Taxonomy" id="48"/>
    <lineage>
        <taxon>Bacteria</taxon>
        <taxon>Pseudomonadati</taxon>
        <taxon>Myxococcota</taxon>
        <taxon>Myxococcia</taxon>
        <taxon>Myxococcales</taxon>
        <taxon>Cystobacterineae</taxon>
        <taxon>Archangiaceae</taxon>
        <taxon>Archangium</taxon>
    </lineage>
</organism>
<sequence length="176" mass="19440">MSGDKRCPSCRGRMQRFFAVGVELDRCRSCRGVWLDAGELSEVLLREVSPRPVAGRSERPCAFCSRPMRTAQLPGGVAVETCERCRGIYLDEGELEHLTFGTEDSAPLAANVSPEKRFFFFYCVSCGERFPLNEARNGEGGLHCTGCAPSAQPPSAEEEQPVKQVGGWLSRWFGRS</sequence>
<dbReference type="Proteomes" id="UP000035579">
    <property type="component" value="Chromosome"/>
</dbReference>
<protein>
    <recommendedName>
        <fullName evidence="1">Transcription factor zinc-finger domain-containing protein</fullName>
    </recommendedName>
</protein>
<dbReference type="Pfam" id="PF13453">
    <property type="entry name" value="Zn_ribbon_TFIIB"/>
    <property type="match status" value="2"/>
</dbReference>
<dbReference type="InterPro" id="IPR027392">
    <property type="entry name" value="TF_Znf"/>
</dbReference>
<dbReference type="EMBL" id="CP011509">
    <property type="protein sequence ID" value="AKJ02173.1"/>
    <property type="molecule type" value="Genomic_DNA"/>
</dbReference>
<reference evidence="3 5" key="2">
    <citation type="submission" date="2018-08" db="EMBL/GenBank/DDBJ databases">
        <title>Genomic Encyclopedia of Archaeal and Bacterial Type Strains, Phase II (KMG-II): from individual species to whole genera.</title>
        <authorList>
            <person name="Goeker M."/>
        </authorList>
    </citation>
    <scope>NUCLEOTIDE SEQUENCE [LARGE SCALE GENOMIC DNA]</scope>
    <source>
        <strain evidence="3 5">DSM 2261</strain>
    </source>
</reference>
<dbReference type="AlphaFoldDB" id="A0AAC8TDV2"/>
<evidence type="ECO:0000313" key="2">
    <source>
        <dbReference type="EMBL" id="AKJ02173.1"/>
    </source>
</evidence>
<dbReference type="KEGG" id="age:AA314_03799"/>
<proteinExistence type="predicted"/>
<evidence type="ECO:0000259" key="1">
    <source>
        <dbReference type="Pfam" id="PF13453"/>
    </source>
</evidence>
<gene>
    <name evidence="2" type="ORF">AA314_03799</name>
    <name evidence="3" type="ORF">ATI61_108437</name>
</gene>
<evidence type="ECO:0000313" key="5">
    <source>
        <dbReference type="Proteomes" id="UP000256345"/>
    </source>
</evidence>
<dbReference type="Proteomes" id="UP000256345">
    <property type="component" value="Unassembled WGS sequence"/>
</dbReference>
<feature type="domain" description="Transcription factor zinc-finger" evidence="1">
    <location>
        <begin position="6"/>
        <end position="44"/>
    </location>
</feature>
<keyword evidence="5" id="KW-1185">Reference proteome</keyword>
<reference evidence="2 4" key="1">
    <citation type="submission" date="2015-05" db="EMBL/GenBank/DDBJ databases">
        <title>Genome assembly of Archangium gephyra DSM 2261.</title>
        <authorList>
            <person name="Sharma G."/>
            <person name="Subramanian S."/>
        </authorList>
    </citation>
    <scope>NUCLEOTIDE SEQUENCE [LARGE SCALE GENOMIC DNA]</scope>
    <source>
        <strain evidence="2 4">DSM 2261</strain>
    </source>
</reference>
<evidence type="ECO:0000313" key="3">
    <source>
        <dbReference type="EMBL" id="REG28894.1"/>
    </source>
</evidence>
<dbReference type="RefSeq" id="WP_169800704.1">
    <property type="nucleotide sequence ID" value="NZ_CP011509.1"/>
</dbReference>
<accession>A0AAC8TDV2</accession>
<feature type="domain" description="Transcription factor zinc-finger" evidence="1">
    <location>
        <begin position="61"/>
        <end position="98"/>
    </location>
</feature>
<dbReference type="EMBL" id="QUMU01000008">
    <property type="protein sequence ID" value="REG28894.1"/>
    <property type="molecule type" value="Genomic_DNA"/>
</dbReference>
<name>A0AAC8TDV2_9BACT</name>